<accession>A0ABD1V955</accession>
<evidence type="ECO:0000256" key="1">
    <source>
        <dbReference type="PROSITE-ProRule" id="PRU00339"/>
    </source>
</evidence>
<dbReference type="PROSITE" id="PS50005">
    <property type="entry name" value="TPR"/>
    <property type="match status" value="1"/>
</dbReference>
<dbReference type="Gene3D" id="1.25.40.10">
    <property type="entry name" value="Tetratricopeptide repeat domain"/>
    <property type="match status" value="2"/>
</dbReference>
<dbReference type="PANTHER" id="PTHR36350">
    <property type="entry name" value="TRANSMEMBRANE PROTEIN"/>
    <property type="match status" value="1"/>
</dbReference>
<dbReference type="EMBL" id="JBFOLK010000002">
    <property type="protein sequence ID" value="KAL2533706.1"/>
    <property type="molecule type" value="Genomic_DNA"/>
</dbReference>
<dbReference type="SUPFAM" id="SSF48452">
    <property type="entry name" value="TPR-like"/>
    <property type="match status" value="1"/>
</dbReference>
<comment type="caution">
    <text evidence="2">The sequence shown here is derived from an EMBL/GenBank/DDBJ whole genome shotgun (WGS) entry which is preliminary data.</text>
</comment>
<keyword evidence="1" id="KW-0802">TPR repeat</keyword>
<evidence type="ECO:0000313" key="2">
    <source>
        <dbReference type="EMBL" id="KAL2533706.1"/>
    </source>
</evidence>
<sequence>MIKVDPLSVLFGSGPGSFRVRPTCSPFTFFLQNPPPFTRVLLSLSLKSPIMATLHYTAGRTTRGHLPLIPSLHPHRPFFSRPLSFRNPHTVLPLLSTKAASFSPSAAFGTPKLKNSNKPSHFEEFLIYPVNPISRNSFSPLLSSLRTGLITTVTAAALFFSGFCFSLKPAVALAVSPPPAVETAAKDAVTEEEIEKSLEDELSSNPYDVRALKNLMEIKIKSKKIPEAIGILDKLIELEPEEREWPLLKAHLYAYNGEIELARKGFTELLKIDPFRVEAYHGLVTAASQEDSGEELEKIEKKVVEAMKLCKKENRKSDLRDFKLLLAQIRVIEGNYDEALKVYEELVKEEPRDFRPYLCQGIIYTLLRKSGEAEKNFEKYRRLVPKEHPYARYFDDNMLATKVFAQKVENERAAAKS</sequence>
<evidence type="ECO:0000313" key="3">
    <source>
        <dbReference type="Proteomes" id="UP001604336"/>
    </source>
</evidence>
<dbReference type="InterPro" id="IPR011990">
    <property type="entry name" value="TPR-like_helical_dom_sf"/>
</dbReference>
<dbReference type="InterPro" id="IPR019734">
    <property type="entry name" value="TPR_rpt"/>
</dbReference>
<name>A0ABD1V955_9LAMI</name>
<dbReference type="AlphaFoldDB" id="A0ABD1V955"/>
<proteinExistence type="predicted"/>
<feature type="repeat" description="TPR" evidence="1">
    <location>
        <begin position="320"/>
        <end position="353"/>
    </location>
</feature>
<dbReference type="Proteomes" id="UP001604336">
    <property type="component" value="Unassembled WGS sequence"/>
</dbReference>
<keyword evidence="3" id="KW-1185">Reference proteome</keyword>
<organism evidence="2 3">
    <name type="scientific">Abeliophyllum distichum</name>
    <dbReference type="NCBI Taxonomy" id="126358"/>
    <lineage>
        <taxon>Eukaryota</taxon>
        <taxon>Viridiplantae</taxon>
        <taxon>Streptophyta</taxon>
        <taxon>Embryophyta</taxon>
        <taxon>Tracheophyta</taxon>
        <taxon>Spermatophyta</taxon>
        <taxon>Magnoliopsida</taxon>
        <taxon>eudicotyledons</taxon>
        <taxon>Gunneridae</taxon>
        <taxon>Pentapetalae</taxon>
        <taxon>asterids</taxon>
        <taxon>lamiids</taxon>
        <taxon>Lamiales</taxon>
        <taxon>Oleaceae</taxon>
        <taxon>Forsythieae</taxon>
        <taxon>Abeliophyllum</taxon>
    </lineage>
</organism>
<protein>
    <submittedName>
        <fullName evidence="2">Tetratricopeptide repeat (TPR)-like superfamily protein</fullName>
    </submittedName>
</protein>
<dbReference type="PANTHER" id="PTHR36350:SF3">
    <property type="entry name" value="TRANSMEMBRANE PROTEIN"/>
    <property type="match status" value="1"/>
</dbReference>
<reference evidence="3" key="1">
    <citation type="submission" date="2024-07" db="EMBL/GenBank/DDBJ databases">
        <title>Two chromosome-level genome assemblies of Korean endemic species Abeliophyllum distichum and Forsythia ovata (Oleaceae).</title>
        <authorList>
            <person name="Jang H."/>
        </authorList>
    </citation>
    <scope>NUCLEOTIDE SEQUENCE [LARGE SCALE GENOMIC DNA]</scope>
</reference>
<gene>
    <name evidence="2" type="ORF">Adt_07057</name>
</gene>
<dbReference type="SMART" id="SM00028">
    <property type="entry name" value="TPR"/>
    <property type="match status" value="4"/>
</dbReference>